<dbReference type="AlphaFoldDB" id="A0AAN6XIE8"/>
<name>A0AAN6XIE8_9PEZI</name>
<reference evidence="2" key="2">
    <citation type="submission" date="2023-05" db="EMBL/GenBank/DDBJ databases">
        <authorList>
            <consortium name="Lawrence Berkeley National Laboratory"/>
            <person name="Steindorff A."/>
            <person name="Hensen N."/>
            <person name="Bonometti L."/>
            <person name="Westerberg I."/>
            <person name="Brannstrom I.O."/>
            <person name="Guillou S."/>
            <person name="Cros-Aarteil S."/>
            <person name="Calhoun S."/>
            <person name="Haridas S."/>
            <person name="Kuo A."/>
            <person name="Mondo S."/>
            <person name="Pangilinan J."/>
            <person name="Riley R."/>
            <person name="Labutti K."/>
            <person name="Andreopoulos B."/>
            <person name="Lipzen A."/>
            <person name="Chen C."/>
            <person name="Yanf M."/>
            <person name="Daum C."/>
            <person name="Ng V."/>
            <person name="Clum A."/>
            <person name="Ohm R."/>
            <person name="Martin F."/>
            <person name="Silar P."/>
            <person name="Natvig D."/>
            <person name="Lalanne C."/>
            <person name="Gautier V."/>
            <person name="Ament-Velasquez S.L."/>
            <person name="Kruys A."/>
            <person name="Hutchinson M.I."/>
            <person name="Powell A.J."/>
            <person name="Barry K."/>
            <person name="Miller A.N."/>
            <person name="Grigoriev I.V."/>
            <person name="Debuchy R."/>
            <person name="Gladieux P."/>
            <person name="Thoren M.H."/>
            <person name="Johannesson H."/>
        </authorList>
    </citation>
    <scope>NUCLEOTIDE SEQUENCE</scope>
    <source>
        <strain evidence="2">CBS 315.58</strain>
    </source>
</reference>
<sequence length="122" mass="12895">MLNGSRAAVFFFVLSRIWKAMGIMTAPMPPKGPFPPPKGYLGNMAAAVATRVRMRTRLGLGLEKGVRLGLRGSVGDKRERKRLTPGVGEGGILVVAFGSSGVGTECTWGFVELCDLRDGSGA</sequence>
<keyword evidence="3" id="KW-1185">Reference proteome</keyword>
<proteinExistence type="predicted"/>
<reference evidence="2" key="1">
    <citation type="journal article" date="2023" name="Mol. Phylogenet. Evol.">
        <title>Genome-scale phylogeny and comparative genomics of the fungal order Sordariales.</title>
        <authorList>
            <person name="Hensen N."/>
            <person name="Bonometti L."/>
            <person name="Westerberg I."/>
            <person name="Brannstrom I.O."/>
            <person name="Guillou S."/>
            <person name="Cros-Aarteil S."/>
            <person name="Calhoun S."/>
            <person name="Haridas S."/>
            <person name="Kuo A."/>
            <person name="Mondo S."/>
            <person name="Pangilinan J."/>
            <person name="Riley R."/>
            <person name="LaButti K."/>
            <person name="Andreopoulos B."/>
            <person name="Lipzen A."/>
            <person name="Chen C."/>
            <person name="Yan M."/>
            <person name="Daum C."/>
            <person name="Ng V."/>
            <person name="Clum A."/>
            <person name="Steindorff A."/>
            <person name="Ohm R.A."/>
            <person name="Martin F."/>
            <person name="Silar P."/>
            <person name="Natvig D.O."/>
            <person name="Lalanne C."/>
            <person name="Gautier V."/>
            <person name="Ament-Velasquez S.L."/>
            <person name="Kruys A."/>
            <person name="Hutchinson M.I."/>
            <person name="Powell A.J."/>
            <person name="Barry K."/>
            <person name="Miller A.N."/>
            <person name="Grigoriev I.V."/>
            <person name="Debuchy R."/>
            <person name="Gladieux P."/>
            <person name="Hiltunen Thoren M."/>
            <person name="Johannesson H."/>
        </authorList>
    </citation>
    <scope>NUCLEOTIDE SEQUENCE</scope>
    <source>
        <strain evidence="2">CBS 315.58</strain>
    </source>
</reference>
<keyword evidence="1" id="KW-0732">Signal</keyword>
<comment type="caution">
    <text evidence="2">The sequence shown here is derived from an EMBL/GenBank/DDBJ whole genome shotgun (WGS) entry which is preliminary data.</text>
</comment>
<accession>A0AAN6XIE8</accession>
<evidence type="ECO:0000313" key="2">
    <source>
        <dbReference type="EMBL" id="KAK4199880.1"/>
    </source>
</evidence>
<dbReference type="EMBL" id="MU863926">
    <property type="protein sequence ID" value="KAK4199880.1"/>
    <property type="molecule type" value="Genomic_DNA"/>
</dbReference>
<gene>
    <name evidence="2" type="ORF">QBC40DRAFT_77420</name>
</gene>
<organism evidence="2 3">
    <name type="scientific">Triangularia verruculosa</name>
    <dbReference type="NCBI Taxonomy" id="2587418"/>
    <lineage>
        <taxon>Eukaryota</taxon>
        <taxon>Fungi</taxon>
        <taxon>Dikarya</taxon>
        <taxon>Ascomycota</taxon>
        <taxon>Pezizomycotina</taxon>
        <taxon>Sordariomycetes</taxon>
        <taxon>Sordariomycetidae</taxon>
        <taxon>Sordariales</taxon>
        <taxon>Podosporaceae</taxon>
        <taxon>Triangularia</taxon>
    </lineage>
</organism>
<feature type="chain" id="PRO_5042852445" evidence="1">
    <location>
        <begin position="23"/>
        <end position="122"/>
    </location>
</feature>
<dbReference type="Proteomes" id="UP001303160">
    <property type="component" value="Unassembled WGS sequence"/>
</dbReference>
<evidence type="ECO:0000313" key="3">
    <source>
        <dbReference type="Proteomes" id="UP001303160"/>
    </source>
</evidence>
<feature type="signal peptide" evidence="1">
    <location>
        <begin position="1"/>
        <end position="22"/>
    </location>
</feature>
<protein>
    <submittedName>
        <fullName evidence="2">Uncharacterized protein</fullName>
    </submittedName>
</protein>
<evidence type="ECO:0000256" key="1">
    <source>
        <dbReference type="SAM" id="SignalP"/>
    </source>
</evidence>